<proteinExistence type="predicted"/>
<dbReference type="EMBL" id="MHQY01000015">
    <property type="protein sequence ID" value="OHA13911.1"/>
    <property type="molecule type" value="Genomic_DNA"/>
</dbReference>
<organism evidence="1 2">
    <name type="scientific">Candidatus Sungbacteria bacterium RIFCSPLOWO2_12_FULL_41_11</name>
    <dbReference type="NCBI Taxonomy" id="1802286"/>
    <lineage>
        <taxon>Bacteria</taxon>
        <taxon>Candidatus Sungiibacteriota</taxon>
    </lineage>
</organism>
<evidence type="ECO:0000313" key="2">
    <source>
        <dbReference type="Proteomes" id="UP000177171"/>
    </source>
</evidence>
<sequence>MIINAKKSKMTLDKLVSMTQREFSAVRKEMATKDDLKHFATKDDLYDLKEEIRGDTAKILQGVDKIVTHFDKVEKDHAADKLLHDRHEKVIETLKQKVGVR</sequence>
<reference evidence="1 2" key="1">
    <citation type="journal article" date="2016" name="Nat. Commun.">
        <title>Thousands of microbial genomes shed light on interconnected biogeochemical processes in an aquifer system.</title>
        <authorList>
            <person name="Anantharaman K."/>
            <person name="Brown C.T."/>
            <person name="Hug L.A."/>
            <person name="Sharon I."/>
            <person name="Castelle C.J."/>
            <person name="Probst A.J."/>
            <person name="Thomas B.C."/>
            <person name="Singh A."/>
            <person name="Wilkins M.J."/>
            <person name="Karaoz U."/>
            <person name="Brodie E.L."/>
            <person name="Williams K.H."/>
            <person name="Hubbard S.S."/>
            <person name="Banfield J.F."/>
        </authorList>
    </citation>
    <scope>NUCLEOTIDE SEQUENCE [LARGE SCALE GENOMIC DNA]</scope>
</reference>
<name>A0A1G2LSZ4_9BACT</name>
<comment type="caution">
    <text evidence="1">The sequence shown here is derived from an EMBL/GenBank/DDBJ whole genome shotgun (WGS) entry which is preliminary data.</text>
</comment>
<dbReference type="AlphaFoldDB" id="A0A1G2LSZ4"/>
<gene>
    <name evidence="1" type="ORF">A3G49_01570</name>
</gene>
<evidence type="ECO:0000313" key="1">
    <source>
        <dbReference type="EMBL" id="OHA13911.1"/>
    </source>
</evidence>
<accession>A0A1G2LSZ4</accession>
<dbReference type="Proteomes" id="UP000177171">
    <property type="component" value="Unassembled WGS sequence"/>
</dbReference>
<protein>
    <submittedName>
        <fullName evidence="1">Uncharacterized protein</fullName>
    </submittedName>
</protein>